<accession>A0A7I7WNN0</accession>
<evidence type="ECO:0000256" key="1">
    <source>
        <dbReference type="SAM" id="MobiDB-lite"/>
    </source>
</evidence>
<gene>
    <name evidence="3" type="ORF">MGAD_26400</name>
</gene>
<dbReference type="Proteomes" id="UP000466187">
    <property type="component" value="Chromosome"/>
</dbReference>
<protein>
    <recommendedName>
        <fullName evidence="2">HNH nuclease domain-containing protein</fullName>
    </recommendedName>
</protein>
<reference evidence="3 4" key="1">
    <citation type="journal article" date="2019" name="Emerg. Microbes Infect.">
        <title>Comprehensive subspecies identification of 175 nontuberculous mycobacteria species based on 7547 genomic profiles.</title>
        <authorList>
            <person name="Matsumoto Y."/>
            <person name="Kinjo T."/>
            <person name="Motooka D."/>
            <person name="Nabeya D."/>
            <person name="Jung N."/>
            <person name="Uechi K."/>
            <person name="Horii T."/>
            <person name="Iida T."/>
            <person name="Fujita J."/>
            <person name="Nakamura S."/>
        </authorList>
    </citation>
    <scope>NUCLEOTIDE SEQUENCE [LARGE SCALE GENOMIC DNA]</scope>
    <source>
        <strain evidence="3 4">JCM 12688</strain>
    </source>
</reference>
<organism evidence="3 4">
    <name type="scientific">Mycolicibacterium gadium</name>
    <name type="common">Mycobacterium gadium</name>
    <dbReference type="NCBI Taxonomy" id="1794"/>
    <lineage>
        <taxon>Bacteria</taxon>
        <taxon>Bacillati</taxon>
        <taxon>Actinomycetota</taxon>
        <taxon>Actinomycetes</taxon>
        <taxon>Mycobacteriales</taxon>
        <taxon>Mycobacteriaceae</taxon>
        <taxon>Mycolicibacterium</taxon>
    </lineage>
</organism>
<evidence type="ECO:0000313" key="3">
    <source>
        <dbReference type="EMBL" id="BBZ18305.1"/>
    </source>
</evidence>
<evidence type="ECO:0000259" key="2">
    <source>
        <dbReference type="SMART" id="SM00507"/>
    </source>
</evidence>
<feature type="compositionally biased region" description="Basic and acidic residues" evidence="1">
    <location>
        <begin position="438"/>
        <end position="453"/>
    </location>
</feature>
<dbReference type="RefSeq" id="WP_163686890.1">
    <property type="nucleotide sequence ID" value="NZ_AP022608.1"/>
</dbReference>
<sequence length="459" mass="50697">MGEFVTGEAARERFRVLLDQVDYAYTQMRELSSDEVGNAFRVEMAERLETQERTNRGLMYRVFGQIADPPDEVGLVGGVVDSLWARLRIPVDEIKRRMKVAARISPRRQLSGPALPPQLPLLAAAVESGVIGEDHLRVIRKAMDRLPSCVSAADRVEVERSLVREAVKNDAQIVRAAGRRIDEIFNPDGDFDETDRQRRRAMVLGPQGPDGMSRLSGWIDPETRCYVEAATAAVRPGRHLPDGTPSEVHDDRSATQRCHDGIKLGLKLGIASGEMGSHRGHAVTVIARTTLAELNQAAHAVHDPDIPMPSPARTGGDTALPMRDLIRMATDGIHYLAVFEDHSERPIYLGRQKRVATTDQRIICYSRDGGCTRPNCTEPGYHSEVHHGVDWAAGGATDADMLFFACGPDHAAVSTRRWHTTITDTGRLAWTDGTRPPEVNHAHHPEELLRSDPDPPDAE</sequence>
<dbReference type="Pfam" id="PF02720">
    <property type="entry name" value="DUF222"/>
    <property type="match status" value="1"/>
</dbReference>
<feature type="region of interest" description="Disordered" evidence="1">
    <location>
        <begin position="428"/>
        <end position="459"/>
    </location>
</feature>
<dbReference type="SMART" id="SM00507">
    <property type="entry name" value="HNHc"/>
    <property type="match status" value="1"/>
</dbReference>
<dbReference type="AlphaFoldDB" id="A0A7I7WNN0"/>
<dbReference type="InterPro" id="IPR003870">
    <property type="entry name" value="DUF222"/>
</dbReference>
<dbReference type="KEGG" id="mgad:MGAD_26400"/>
<proteinExistence type="predicted"/>
<feature type="domain" description="HNH nuclease" evidence="2">
    <location>
        <begin position="359"/>
        <end position="411"/>
    </location>
</feature>
<name>A0A7I7WNN0_MYCGU</name>
<dbReference type="InterPro" id="IPR003615">
    <property type="entry name" value="HNH_nuc"/>
</dbReference>
<dbReference type="EMBL" id="AP022608">
    <property type="protein sequence ID" value="BBZ18305.1"/>
    <property type="molecule type" value="Genomic_DNA"/>
</dbReference>
<evidence type="ECO:0000313" key="4">
    <source>
        <dbReference type="Proteomes" id="UP000466187"/>
    </source>
</evidence>